<evidence type="ECO:0000313" key="3">
    <source>
        <dbReference type="Proteomes" id="UP000016926"/>
    </source>
</evidence>
<dbReference type="PANTHER" id="PTHR14856">
    <property type="entry name" value="PQ-LOOP REPEAT-CONTAINING PROTEIN 1-LIKE PROTEIN"/>
    <property type="match status" value="1"/>
</dbReference>
<dbReference type="GO" id="GO:0045332">
    <property type="term" value="P:phospholipid translocation"/>
    <property type="evidence" value="ECO:0007669"/>
    <property type="project" value="TreeGrafter"/>
</dbReference>
<reference evidence="2 3" key="1">
    <citation type="journal article" date="2012" name="Nat. Commun.">
        <title>A multi-omic map of the lipid-producing yeast Rhodosporidium toruloides.</title>
        <authorList>
            <person name="Zhu Z."/>
            <person name="Zhang S."/>
            <person name="Liu H."/>
            <person name="Shen H."/>
            <person name="Lin X."/>
            <person name="Yang F."/>
            <person name="Zhou Y.J."/>
            <person name="Jin G."/>
            <person name="Ye M."/>
            <person name="Zou H."/>
            <person name="Zou H."/>
            <person name="Zhao Z.K."/>
        </authorList>
    </citation>
    <scope>NUCLEOTIDE SEQUENCE [LARGE SCALE GENOMIC DNA]</scope>
    <source>
        <strain evidence="2 3">NP11</strain>
    </source>
</reference>
<dbReference type="GO" id="GO:0005768">
    <property type="term" value="C:endosome"/>
    <property type="evidence" value="ECO:0007669"/>
    <property type="project" value="TreeGrafter"/>
</dbReference>
<dbReference type="InterPro" id="IPR052241">
    <property type="entry name" value="SLC66/Scramblase_ANY1"/>
</dbReference>
<dbReference type="HOGENOM" id="CLU_1111879_0_0_1"/>
<dbReference type="PANTHER" id="PTHR14856:SF9">
    <property type="entry name" value="PQ-LOOP REPEAT-CONTAINING PROTEIN 1"/>
    <property type="match status" value="1"/>
</dbReference>
<feature type="region of interest" description="Disordered" evidence="1">
    <location>
        <begin position="204"/>
        <end position="250"/>
    </location>
</feature>
<dbReference type="AlphaFoldDB" id="M7WS46"/>
<dbReference type="EMBL" id="KB722658">
    <property type="protein sequence ID" value="EMS20891.1"/>
    <property type="molecule type" value="Genomic_DNA"/>
</dbReference>
<dbReference type="GO" id="GO:0005829">
    <property type="term" value="C:cytosol"/>
    <property type="evidence" value="ECO:0007669"/>
    <property type="project" value="GOC"/>
</dbReference>
<dbReference type="GO" id="GO:0005802">
    <property type="term" value="C:trans-Golgi network"/>
    <property type="evidence" value="ECO:0007669"/>
    <property type="project" value="TreeGrafter"/>
</dbReference>
<organism evidence="2 3">
    <name type="scientific">Rhodotorula toruloides (strain NP11)</name>
    <name type="common">Yeast</name>
    <name type="synonym">Rhodosporidium toruloides</name>
    <dbReference type="NCBI Taxonomy" id="1130832"/>
    <lineage>
        <taxon>Eukaryota</taxon>
        <taxon>Fungi</taxon>
        <taxon>Dikarya</taxon>
        <taxon>Basidiomycota</taxon>
        <taxon>Pucciniomycotina</taxon>
        <taxon>Microbotryomycetes</taxon>
        <taxon>Sporidiobolales</taxon>
        <taxon>Sporidiobolaceae</taxon>
        <taxon>Rhodotorula</taxon>
    </lineage>
</organism>
<accession>M7WS46</accession>
<protein>
    <submittedName>
        <fullName evidence="2">Uncharacterized protein</fullName>
    </submittedName>
</protein>
<dbReference type="eggNOG" id="KOG2913">
    <property type="taxonomic scope" value="Eukaryota"/>
</dbReference>
<dbReference type="RefSeq" id="XP_016272010.1">
    <property type="nucleotide sequence ID" value="XM_016415962.1"/>
</dbReference>
<dbReference type="GeneID" id="27366298"/>
<sequence>MGWASVLAGVGMAVGPPLAYGDQYWSINKKHDSRGFSIDVCAILIIANLTRLVYWLGKRSLPNVPPSPVHPHGRRPVRPPLRLPQVPTARLGRDAAVPHRQLLAVAELWSLPRVLGYPRRRSFGPLPPAPSLRLLRPAARLDRARSGGYTPHPASPRQLPRQIDRRIPSFSPRRLVRRRRLQARLLLRHAEPVAIQGVRGVPVRRRHRPLRPDVPVPPQDRRRPSRASRVARYSRSSRRRGAARIARGQA</sequence>
<name>M7WS46_RHOT1</name>
<dbReference type="Proteomes" id="UP000016926">
    <property type="component" value="Unassembled WGS sequence"/>
</dbReference>
<evidence type="ECO:0000313" key="2">
    <source>
        <dbReference type="EMBL" id="EMS20891.1"/>
    </source>
</evidence>
<keyword evidence="3" id="KW-1185">Reference proteome</keyword>
<evidence type="ECO:0000256" key="1">
    <source>
        <dbReference type="SAM" id="MobiDB-lite"/>
    </source>
</evidence>
<proteinExistence type="predicted"/>
<dbReference type="GO" id="GO:0042147">
    <property type="term" value="P:retrograde transport, endosome to Golgi"/>
    <property type="evidence" value="ECO:0007669"/>
    <property type="project" value="TreeGrafter"/>
</dbReference>
<gene>
    <name evidence="2" type="ORF">RHTO_02285</name>
</gene>
<dbReference type="OrthoDB" id="292213at2759"/>